<organism evidence="2 3">
    <name type="scientific">Paenibacillus antri</name>
    <dbReference type="NCBI Taxonomy" id="2582848"/>
    <lineage>
        <taxon>Bacteria</taxon>
        <taxon>Bacillati</taxon>
        <taxon>Bacillota</taxon>
        <taxon>Bacilli</taxon>
        <taxon>Bacillales</taxon>
        <taxon>Paenibacillaceae</taxon>
        <taxon>Paenibacillus</taxon>
    </lineage>
</organism>
<protein>
    <submittedName>
        <fullName evidence="2">Uncharacterized protein</fullName>
    </submittedName>
</protein>
<feature type="region of interest" description="Disordered" evidence="1">
    <location>
        <begin position="82"/>
        <end position="170"/>
    </location>
</feature>
<feature type="compositionally biased region" description="Basic and acidic residues" evidence="1">
    <location>
        <begin position="82"/>
        <end position="93"/>
    </location>
</feature>
<dbReference type="Proteomes" id="UP000309676">
    <property type="component" value="Unassembled WGS sequence"/>
</dbReference>
<dbReference type="RefSeq" id="WP_138196642.1">
    <property type="nucleotide sequence ID" value="NZ_VCIW01000018.1"/>
</dbReference>
<accession>A0A5R9G0I8</accession>
<gene>
    <name evidence="2" type="ORF">FE782_22720</name>
</gene>
<reference evidence="2 3" key="1">
    <citation type="submission" date="2019-05" db="EMBL/GenBank/DDBJ databases">
        <authorList>
            <person name="Narsing Rao M.P."/>
            <person name="Li W.J."/>
        </authorList>
    </citation>
    <scope>NUCLEOTIDE SEQUENCE [LARGE SCALE GENOMIC DNA]</scope>
    <source>
        <strain evidence="2 3">SYSU_K30003</strain>
    </source>
</reference>
<feature type="compositionally biased region" description="Basic and acidic residues" evidence="1">
    <location>
        <begin position="151"/>
        <end position="162"/>
    </location>
</feature>
<evidence type="ECO:0000313" key="3">
    <source>
        <dbReference type="Proteomes" id="UP000309676"/>
    </source>
</evidence>
<comment type="caution">
    <text evidence="2">The sequence shown here is derived from an EMBL/GenBank/DDBJ whole genome shotgun (WGS) entry which is preliminary data.</text>
</comment>
<name>A0A5R9G0I8_9BACL</name>
<proteinExistence type="predicted"/>
<dbReference type="AlphaFoldDB" id="A0A5R9G0I8"/>
<evidence type="ECO:0000256" key="1">
    <source>
        <dbReference type="SAM" id="MobiDB-lite"/>
    </source>
</evidence>
<dbReference type="EMBL" id="VCIW01000018">
    <property type="protein sequence ID" value="TLS49822.1"/>
    <property type="molecule type" value="Genomic_DNA"/>
</dbReference>
<evidence type="ECO:0000313" key="2">
    <source>
        <dbReference type="EMBL" id="TLS49822.1"/>
    </source>
</evidence>
<sequence>MDMWMIVALLGLVIILYASMLPRTPERKPVQEDFLDSVGDTLQQFAEEIESENKELIRMVGEMKREHEQRTGKLLARIEQLEKHSAASEERRPPAAPPQSATATPAAAPRPFAAGVAPELPPPPLRTDRLRPESVTHAAAESRPTPVDAAAPRDPDLEDKPVPEPASRFADTVKSRYKELFDLHDSGKSIEHIAKKLGKNKGEVQLIIGLAKQEEPQHGQP</sequence>
<keyword evidence="3" id="KW-1185">Reference proteome</keyword>
<dbReference type="OrthoDB" id="1682562at2"/>
<feature type="compositionally biased region" description="Low complexity" evidence="1">
    <location>
        <begin position="98"/>
        <end position="118"/>
    </location>
</feature>